<accession>A0AA52EDK9</accession>
<keyword evidence="16" id="KW-0675">Receptor</keyword>
<keyword evidence="13" id="KW-0732">Signal</keyword>
<dbReference type="KEGG" id="tmk:QGN29_03885"/>
<evidence type="ECO:0000313" key="16">
    <source>
        <dbReference type="EMBL" id="WND03512.1"/>
    </source>
</evidence>
<dbReference type="GO" id="GO:0006826">
    <property type="term" value="P:iron ion transport"/>
    <property type="evidence" value="ECO:0007669"/>
    <property type="project" value="UniProtKB-KW"/>
</dbReference>
<evidence type="ECO:0000256" key="4">
    <source>
        <dbReference type="ARBA" id="ARBA00022496"/>
    </source>
</evidence>
<evidence type="ECO:0000256" key="8">
    <source>
        <dbReference type="ARBA" id="ARBA00023077"/>
    </source>
</evidence>
<evidence type="ECO:0000256" key="10">
    <source>
        <dbReference type="ARBA" id="ARBA00023237"/>
    </source>
</evidence>
<dbReference type="AlphaFoldDB" id="A0AA52EDK9"/>
<keyword evidence="2 11" id="KW-0813">Transport</keyword>
<dbReference type="PANTHER" id="PTHR32552:SF81">
    <property type="entry name" value="TONB-DEPENDENT OUTER MEMBRANE RECEPTOR"/>
    <property type="match status" value="1"/>
</dbReference>
<evidence type="ECO:0000259" key="14">
    <source>
        <dbReference type="Pfam" id="PF00593"/>
    </source>
</evidence>
<evidence type="ECO:0000259" key="15">
    <source>
        <dbReference type="Pfam" id="PF07715"/>
    </source>
</evidence>
<keyword evidence="3 11" id="KW-1134">Transmembrane beta strand</keyword>
<evidence type="ECO:0000256" key="12">
    <source>
        <dbReference type="RuleBase" id="RU003357"/>
    </source>
</evidence>
<feature type="domain" description="TonB-dependent receptor-like beta-barrel" evidence="14">
    <location>
        <begin position="268"/>
        <end position="851"/>
    </location>
</feature>
<reference evidence="16" key="1">
    <citation type="submission" date="2023-04" db="EMBL/GenBank/DDBJ databases">
        <title>Complete genome sequence of Temperatibacter marinus.</title>
        <authorList>
            <person name="Rong J.-C."/>
            <person name="Yi M.-L."/>
            <person name="Zhao Q."/>
        </authorList>
    </citation>
    <scope>NUCLEOTIDE SEQUENCE</scope>
    <source>
        <strain evidence="16">NBRC 110045</strain>
    </source>
</reference>
<evidence type="ECO:0000256" key="2">
    <source>
        <dbReference type="ARBA" id="ARBA00022448"/>
    </source>
</evidence>
<dbReference type="Proteomes" id="UP001268683">
    <property type="component" value="Chromosome"/>
</dbReference>
<keyword evidence="8 12" id="KW-0798">TonB box</keyword>
<keyword evidence="4" id="KW-0410">Iron transport</keyword>
<evidence type="ECO:0000256" key="13">
    <source>
        <dbReference type="SAM" id="SignalP"/>
    </source>
</evidence>
<evidence type="ECO:0000256" key="11">
    <source>
        <dbReference type="PROSITE-ProRule" id="PRU01360"/>
    </source>
</evidence>
<comment type="similarity">
    <text evidence="11 12">Belongs to the TonB-dependent receptor family.</text>
</comment>
<dbReference type="Gene3D" id="2.40.170.20">
    <property type="entry name" value="TonB-dependent receptor, beta-barrel domain"/>
    <property type="match status" value="3"/>
</dbReference>
<keyword evidence="5 11" id="KW-0812">Transmembrane</keyword>
<keyword evidence="7" id="KW-0406">Ion transport</keyword>
<evidence type="ECO:0000256" key="6">
    <source>
        <dbReference type="ARBA" id="ARBA00023004"/>
    </source>
</evidence>
<evidence type="ECO:0000256" key="1">
    <source>
        <dbReference type="ARBA" id="ARBA00004571"/>
    </source>
</evidence>
<dbReference type="InterPro" id="IPR012910">
    <property type="entry name" value="Plug_dom"/>
</dbReference>
<dbReference type="EMBL" id="CP123872">
    <property type="protein sequence ID" value="WND03512.1"/>
    <property type="molecule type" value="Genomic_DNA"/>
</dbReference>
<evidence type="ECO:0000256" key="5">
    <source>
        <dbReference type="ARBA" id="ARBA00022692"/>
    </source>
</evidence>
<dbReference type="Pfam" id="PF00593">
    <property type="entry name" value="TonB_dep_Rec_b-barrel"/>
    <property type="match status" value="1"/>
</dbReference>
<keyword evidence="9 11" id="KW-0472">Membrane</keyword>
<feature type="chain" id="PRO_5041287600" evidence="13">
    <location>
        <begin position="25"/>
        <end position="890"/>
    </location>
</feature>
<dbReference type="InterPro" id="IPR000531">
    <property type="entry name" value="Beta-barrel_TonB"/>
</dbReference>
<evidence type="ECO:0000313" key="17">
    <source>
        <dbReference type="Proteomes" id="UP001268683"/>
    </source>
</evidence>
<feature type="signal peptide" evidence="13">
    <location>
        <begin position="1"/>
        <end position="24"/>
    </location>
</feature>
<proteinExistence type="inferred from homology"/>
<feature type="domain" description="TonB-dependent receptor plug" evidence="15">
    <location>
        <begin position="49"/>
        <end position="156"/>
    </location>
</feature>
<dbReference type="Pfam" id="PF07715">
    <property type="entry name" value="Plug"/>
    <property type="match status" value="1"/>
</dbReference>
<evidence type="ECO:0000256" key="7">
    <source>
        <dbReference type="ARBA" id="ARBA00023065"/>
    </source>
</evidence>
<evidence type="ECO:0000256" key="9">
    <source>
        <dbReference type="ARBA" id="ARBA00023136"/>
    </source>
</evidence>
<dbReference type="PROSITE" id="PS52016">
    <property type="entry name" value="TONB_DEPENDENT_REC_3"/>
    <property type="match status" value="1"/>
</dbReference>
<dbReference type="RefSeq" id="WP_310799365.1">
    <property type="nucleotide sequence ID" value="NZ_CP123872.1"/>
</dbReference>
<dbReference type="GO" id="GO:0009279">
    <property type="term" value="C:cell outer membrane"/>
    <property type="evidence" value="ECO:0007669"/>
    <property type="project" value="UniProtKB-SubCell"/>
</dbReference>
<gene>
    <name evidence="16" type="ORF">QGN29_03885</name>
</gene>
<dbReference type="SUPFAM" id="SSF56935">
    <property type="entry name" value="Porins"/>
    <property type="match status" value="1"/>
</dbReference>
<keyword evidence="10 11" id="KW-0998">Cell outer membrane</keyword>
<comment type="subcellular location">
    <subcellularLocation>
        <location evidence="1 11">Cell outer membrane</location>
        <topology evidence="1 11">Multi-pass membrane protein</topology>
    </subcellularLocation>
</comment>
<organism evidence="16 17">
    <name type="scientific">Temperatibacter marinus</name>
    <dbReference type="NCBI Taxonomy" id="1456591"/>
    <lineage>
        <taxon>Bacteria</taxon>
        <taxon>Pseudomonadati</taxon>
        <taxon>Pseudomonadota</taxon>
        <taxon>Alphaproteobacteria</taxon>
        <taxon>Kordiimonadales</taxon>
        <taxon>Temperatibacteraceae</taxon>
        <taxon>Temperatibacter</taxon>
    </lineage>
</organism>
<evidence type="ECO:0000256" key="3">
    <source>
        <dbReference type="ARBA" id="ARBA00022452"/>
    </source>
</evidence>
<dbReference type="InterPro" id="IPR039426">
    <property type="entry name" value="TonB-dep_rcpt-like"/>
</dbReference>
<protein>
    <submittedName>
        <fullName evidence="16">TonB-dependent receptor</fullName>
    </submittedName>
</protein>
<dbReference type="PANTHER" id="PTHR32552">
    <property type="entry name" value="FERRICHROME IRON RECEPTOR-RELATED"/>
    <property type="match status" value="1"/>
</dbReference>
<keyword evidence="17" id="KW-1185">Reference proteome</keyword>
<name>A0AA52EDK9_9PROT</name>
<keyword evidence="6" id="KW-0408">Iron</keyword>
<dbReference type="InterPro" id="IPR036942">
    <property type="entry name" value="Beta-barrel_TonB_sf"/>
</dbReference>
<sequence>MSSKKHLLMSTCMGAALLSTGHQAVVAQDDEEFVLEEIIVTARLREETLQDTPLSITAMTGDALEKRGITDIREMMNQVPGVYFTNQGGPGLGNVSMRGLSQGSLIGDEANVATFVDGFYWAGRIAFDAFIDGMERVEVVRGPQSALYGRNSFSGAVNYITKKPNMTDTEGGFKLSVGEHGRRIAGFNYSGPLVEDKVAVRIDATHMETGGSWVNPTNEERLNDANSENIRAQIRFTPSETVTVDYAFTYVDRKTTDQPLYGIPYNEMDSGYKFDFITFNYRNHKVQNPENRPSNDLDRYSSDLVGSTYDVKRHTLKIDWEADNFLMSALIAHTDEEISTISDATYGLGGEPILTTLLELPSAELFPGGPVVPTGAPPVSFGNGPMPVDLDGNFIPDLFPVIGGQPNQSRKDFSGELRFQSINDGPLQWAFGGFFARLKYDDRLETGYDIDAATMDAAVNWVPTGPGFPAYLINAGIIPATYSCNPMPPFTGCMGPPALVDTWGVENGQVQLLQDKYFVNEETSVFLSLDYEISDRTSVTVEGRYTWEDRYMEDRVEVTRLYDASFSSPIEKSYKTFTPRVILDHKVNEDTFLYAIAGKGAKAGGVQPSATAGRTFYDPETNWTYEVGTKLTLLDGHMNLNMAAFFVDWTDMQLRENVGLDNIVTNLGQAEVKGFEIMGAWKVHQNVQFRFGYTYQDGKITEGSTASAAGYCDIPHLEKSRVDISSTQAGLLYTSGNGASCGLEMNPVTVSPFAPPVVIPFVSTGSILVTTGNIAGNRMSNAPKHTATLGFDIDIPINDELSFFTITDLNYRSQTYLDFDNWVTIPSVTLLSAQVGIQAENWRFAVWANNLTNNDTPIAAIRNFSILGQQGAGVQHREKRMFGATFSYTF</sequence>